<dbReference type="Pfam" id="PF13085">
    <property type="entry name" value="Fer2_3"/>
    <property type="match status" value="1"/>
</dbReference>
<gene>
    <name evidence="5" type="ORF">CP965_10635</name>
</gene>
<organism evidence="5 6">
    <name type="scientific">Halarcobacter mediterraneus</name>
    <dbReference type="NCBI Taxonomy" id="2023153"/>
    <lineage>
        <taxon>Bacteria</taxon>
        <taxon>Pseudomonadati</taxon>
        <taxon>Campylobacterota</taxon>
        <taxon>Epsilonproteobacteria</taxon>
        <taxon>Campylobacterales</taxon>
        <taxon>Arcobacteraceae</taxon>
        <taxon>Halarcobacter</taxon>
    </lineage>
</organism>
<dbReference type="Pfam" id="PF18712">
    <property type="entry name" value="DUF5644"/>
    <property type="match status" value="1"/>
</dbReference>
<evidence type="ECO:0000256" key="1">
    <source>
        <dbReference type="ARBA" id="ARBA00034078"/>
    </source>
</evidence>
<keyword evidence="6" id="KW-1185">Reference proteome</keyword>
<feature type="domain" description="Succinate dehydogenase/fumarate reductase N-terminal" evidence="2">
    <location>
        <begin position="5"/>
        <end position="101"/>
    </location>
</feature>
<feature type="domain" description="HdrB-like C-terminal" evidence="4">
    <location>
        <begin position="280"/>
        <end position="358"/>
    </location>
</feature>
<proteinExistence type="predicted"/>
<name>A0A4Q1ARR3_9BACT</name>
<evidence type="ECO:0000259" key="4">
    <source>
        <dbReference type="Pfam" id="PF22196"/>
    </source>
</evidence>
<reference evidence="5 6" key="1">
    <citation type="submission" date="2017-09" db="EMBL/GenBank/DDBJ databases">
        <title>Genomics of the genus Arcobacter.</title>
        <authorList>
            <person name="Perez-Cataluna A."/>
            <person name="Figueras M.J."/>
            <person name="Salas-Masso N."/>
        </authorList>
    </citation>
    <scope>NUCLEOTIDE SEQUENCE [LARGE SCALE GENOMIC DNA]</scope>
    <source>
        <strain evidence="5 6">F156-34</strain>
    </source>
</reference>
<dbReference type="Gene3D" id="3.10.20.30">
    <property type="match status" value="1"/>
</dbReference>
<dbReference type="InterPro" id="IPR025192">
    <property type="entry name" value="Succ_DH/fum_Rdtase_N"/>
</dbReference>
<sequence>MKLELNIFKFDCKSDYLPYYTKHFVKIEKQETLLDILNQINNEQNFSYENNKDFCIVINGLFTKLSITILQLVEKFGKDLTIEPISIRRAYKDLLIDDNDFKEKFKLLKKFTNKEDEKNYLNNKIYFYASNTMNFYHNYLGDPIFYLAHELIERNPDNKEEILNIIKNEEYSIEYHTSLKNRIYNFDNTKEEKIIQIKNELGLLYEVEAQEFCIDKKITIDFDKVEEEEIKHNFKDFNLAYYYGEEKDSQTQKLLENLKAKKIDIKTKDIDLNLSTFIKNPELSLKLASSILLEAYDSAADLLIVDNKQVFKLLETNRKTIAKLCGREVIIPILHKNELALLAYSKFDKAKELLKKHEVNPEII</sequence>
<dbReference type="InterPro" id="IPR054018">
    <property type="entry name" value="HdrB-like_C"/>
</dbReference>
<dbReference type="GO" id="GO:0051536">
    <property type="term" value="F:iron-sulfur cluster binding"/>
    <property type="evidence" value="ECO:0007669"/>
    <property type="project" value="InterPro"/>
</dbReference>
<dbReference type="GO" id="GO:0009055">
    <property type="term" value="F:electron transfer activity"/>
    <property type="evidence" value="ECO:0007669"/>
    <property type="project" value="InterPro"/>
</dbReference>
<protein>
    <recommendedName>
        <fullName evidence="7">DUF5644 domain-containing protein</fullName>
    </recommendedName>
</protein>
<dbReference type="Gene3D" id="1.10.1060.20">
    <property type="match status" value="1"/>
</dbReference>
<dbReference type="Proteomes" id="UP000289718">
    <property type="component" value="Unassembled WGS sequence"/>
</dbReference>
<dbReference type="EMBL" id="NXIE01000004">
    <property type="protein sequence ID" value="RXK12225.1"/>
    <property type="molecule type" value="Genomic_DNA"/>
</dbReference>
<dbReference type="InterPro" id="IPR041543">
    <property type="entry name" value="DUF5644"/>
</dbReference>
<dbReference type="RefSeq" id="WP_129062092.1">
    <property type="nucleotide sequence ID" value="NZ_NXIE01000004.1"/>
</dbReference>
<evidence type="ECO:0000313" key="6">
    <source>
        <dbReference type="Proteomes" id="UP000289718"/>
    </source>
</evidence>
<dbReference type="InterPro" id="IPR012675">
    <property type="entry name" value="Beta-grasp_dom_sf"/>
</dbReference>
<dbReference type="Pfam" id="PF22196">
    <property type="entry name" value="HdrB-like_C"/>
    <property type="match status" value="1"/>
</dbReference>
<evidence type="ECO:0008006" key="7">
    <source>
        <dbReference type="Google" id="ProtNLM"/>
    </source>
</evidence>
<evidence type="ECO:0000259" key="3">
    <source>
        <dbReference type="Pfam" id="PF18712"/>
    </source>
</evidence>
<comment type="caution">
    <text evidence="5">The sequence shown here is derived from an EMBL/GenBank/DDBJ whole genome shotgun (WGS) entry which is preliminary data.</text>
</comment>
<comment type="cofactor">
    <cofactor evidence="1">
        <name>[2Fe-2S] cluster</name>
        <dbReference type="ChEBI" id="CHEBI:190135"/>
    </cofactor>
</comment>
<evidence type="ECO:0000313" key="5">
    <source>
        <dbReference type="EMBL" id="RXK12225.1"/>
    </source>
</evidence>
<dbReference type="OrthoDB" id="5372285at2"/>
<dbReference type="AlphaFoldDB" id="A0A4Q1ARR3"/>
<evidence type="ECO:0000259" key="2">
    <source>
        <dbReference type="Pfam" id="PF13085"/>
    </source>
</evidence>
<accession>A0A4Q1ARR3</accession>
<feature type="domain" description="DUF5644" evidence="3">
    <location>
        <begin position="110"/>
        <end position="201"/>
    </location>
</feature>
<dbReference type="Gene3D" id="3.40.50.11810">
    <property type="match status" value="1"/>
</dbReference>